<gene>
    <name evidence="1" type="ORF">H6G24_15975</name>
</gene>
<evidence type="ECO:0000313" key="1">
    <source>
        <dbReference type="EMBL" id="MBD2196975.1"/>
    </source>
</evidence>
<name>A0ABR8ABZ1_9CYAN</name>
<protein>
    <submittedName>
        <fullName evidence="1">Uncharacterized protein</fullName>
    </submittedName>
</protein>
<accession>A0ABR8ABZ1</accession>
<reference evidence="1 2" key="1">
    <citation type="journal article" date="2020" name="ISME J.">
        <title>Comparative genomics reveals insights into cyanobacterial evolution and habitat adaptation.</title>
        <authorList>
            <person name="Chen M.Y."/>
            <person name="Teng W.K."/>
            <person name="Zhao L."/>
            <person name="Hu C.X."/>
            <person name="Zhou Y.K."/>
            <person name="Han B.P."/>
            <person name="Song L.R."/>
            <person name="Shu W.S."/>
        </authorList>
    </citation>
    <scope>NUCLEOTIDE SEQUENCE [LARGE SCALE GENOMIC DNA]</scope>
    <source>
        <strain evidence="1 2">FACHB-288</strain>
    </source>
</reference>
<proteinExistence type="predicted"/>
<dbReference type="RefSeq" id="WP_190543106.1">
    <property type="nucleotide sequence ID" value="NZ_CAWPNO010000055.1"/>
</dbReference>
<comment type="caution">
    <text evidence="1">The sequence shown here is derived from an EMBL/GenBank/DDBJ whole genome shotgun (WGS) entry which is preliminary data.</text>
</comment>
<keyword evidence="2" id="KW-1185">Reference proteome</keyword>
<dbReference type="EMBL" id="JACJQH010000023">
    <property type="protein sequence ID" value="MBD2196975.1"/>
    <property type="molecule type" value="Genomic_DNA"/>
</dbReference>
<organism evidence="1 2">
    <name type="scientific">Calothrix parietina FACHB-288</name>
    <dbReference type="NCBI Taxonomy" id="2692896"/>
    <lineage>
        <taxon>Bacteria</taxon>
        <taxon>Bacillati</taxon>
        <taxon>Cyanobacteriota</taxon>
        <taxon>Cyanophyceae</taxon>
        <taxon>Nostocales</taxon>
        <taxon>Calotrichaceae</taxon>
        <taxon>Calothrix</taxon>
    </lineage>
</organism>
<evidence type="ECO:0000313" key="2">
    <source>
        <dbReference type="Proteomes" id="UP000658514"/>
    </source>
</evidence>
<sequence>MTTDTQSEINLSFGIYAIEHQASFVLIIDESKLRTPILNFLERYIE</sequence>
<dbReference type="Proteomes" id="UP000658514">
    <property type="component" value="Unassembled WGS sequence"/>
</dbReference>